<proteinExistence type="predicted"/>
<gene>
    <name evidence="2" type="ordered locus">RC1_1013</name>
</gene>
<dbReference type="HOGENOM" id="CLU_1601383_0_0_5"/>
<sequence>MTVGRPCPRARTCLRSPSTVLLPHVDMTGSGPVTRAINASGSAGDAGTALAHLRAWCAALLLGFVLGLPAMGPGPLSPAPHGKASGGSVGDDAGVIAPDKGSPTVGPRVERKQSATAAPPAPPFLVPATLVLERPSGPAESAGPEGHEPRPALPDSVRARSPPRGA</sequence>
<dbReference type="Proteomes" id="UP000001591">
    <property type="component" value="Chromosome"/>
</dbReference>
<dbReference type="KEGG" id="rce:RC1_1013"/>
<evidence type="ECO:0000313" key="2">
    <source>
        <dbReference type="EMBL" id="ACI98437.1"/>
    </source>
</evidence>
<keyword evidence="3" id="KW-1185">Reference proteome</keyword>
<feature type="region of interest" description="Disordered" evidence="1">
    <location>
        <begin position="71"/>
        <end position="166"/>
    </location>
</feature>
<name>B6ISK1_RHOCS</name>
<dbReference type="STRING" id="414684.RC1_1013"/>
<protein>
    <submittedName>
        <fullName evidence="2">Uncharacterized protein</fullName>
    </submittedName>
</protein>
<reference evidence="2 3" key="1">
    <citation type="journal article" date="2010" name="BMC Genomics">
        <title>Metabolic flexibility revealed in the genome of the cyst-forming alpha-1 proteobacterium Rhodospirillum centenum.</title>
        <authorList>
            <person name="Lu Y.K."/>
            <person name="Marden J."/>
            <person name="Han M."/>
            <person name="Swingley W.D."/>
            <person name="Mastrian S.D."/>
            <person name="Chowdhury S.R."/>
            <person name="Hao J."/>
            <person name="Helmy T."/>
            <person name="Kim S."/>
            <person name="Kurdoglu A.A."/>
            <person name="Matthies H.J."/>
            <person name="Rollo D."/>
            <person name="Stothard P."/>
            <person name="Blankenship R.E."/>
            <person name="Bauer C.E."/>
            <person name="Touchman J.W."/>
        </authorList>
    </citation>
    <scope>NUCLEOTIDE SEQUENCE [LARGE SCALE GENOMIC DNA]</scope>
    <source>
        <strain evidence="3">ATCC 51521 / SW</strain>
    </source>
</reference>
<dbReference type="EMBL" id="CP000613">
    <property type="protein sequence ID" value="ACI98437.1"/>
    <property type="molecule type" value="Genomic_DNA"/>
</dbReference>
<evidence type="ECO:0000256" key="1">
    <source>
        <dbReference type="SAM" id="MobiDB-lite"/>
    </source>
</evidence>
<evidence type="ECO:0000313" key="3">
    <source>
        <dbReference type="Proteomes" id="UP000001591"/>
    </source>
</evidence>
<organism evidence="2 3">
    <name type="scientific">Rhodospirillum centenum (strain ATCC 51521 / SW)</name>
    <dbReference type="NCBI Taxonomy" id="414684"/>
    <lineage>
        <taxon>Bacteria</taxon>
        <taxon>Pseudomonadati</taxon>
        <taxon>Pseudomonadota</taxon>
        <taxon>Alphaproteobacteria</taxon>
        <taxon>Rhodospirillales</taxon>
        <taxon>Rhodospirillaceae</taxon>
        <taxon>Rhodospirillum</taxon>
    </lineage>
</organism>
<dbReference type="AlphaFoldDB" id="B6ISK1"/>
<accession>B6ISK1</accession>